<reference evidence="2 3" key="1">
    <citation type="submission" date="2013-11" db="EMBL/GenBank/DDBJ databases">
        <title>Opisthorchis viverrini - life in the bile duct.</title>
        <authorList>
            <person name="Young N.D."/>
            <person name="Nagarajan N."/>
            <person name="Lin S.J."/>
            <person name="Korhonen P.K."/>
            <person name="Jex A.R."/>
            <person name="Hall R.S."/>
            <person name="Safavi-Hemami H."/>
            <person name="Kaewkong W."/>
            <person name="Bertrand D."/>
            <person name="Gao S."/>
            <person name="Seet Q."/>
            <person name="Wongkham S."/>
            <person name="Teh B.T."/>
            <person name="Wongkham C."/>
            <person name="Intapan P.M."/>
            <person name="Maleewong W."/>
            <person name="Yang X."/>
            <person name="Hu M."/>
            <person name="Wang Z."/>
            <person name="Hofmann A."/>
            <person name="Sternberg P.W."/>
            <person name="Tan P."/>
            <person name="Wang J."/>
            <person name="Gasser R.B."/>
        </authorList>
    </citation>
    <scope>NUCLEOTIDE SEQUENCE [LARGE SCALE GENOMIC DNA]</scope>
</reference>
<evidence type="ECO:0000313" key="2">
    <source>
        <dbReference type="EMBL" id="KER21308.1"/>
    </source>
</evidence>
<keyword evidence="3" id="KW-1185">Reference proteome</keyword>
<organism evidence="2 3">
    <name type="scientific">Opisthorchis viverrini</name>
    <name type="common">Southeast Asian liver fluke</name>
    <dbReference type="NCBI Taxonomy" id="6198"/>
    <lineage>
        <taxon>Eukaryota</taxon>
        <taxon>Metazoa</taxon>
        <taxon>Spiralia</taxon>
        <taxon>Lophotrochozoa</taxon>
        <taxon>Platyhelminthes</taxon>
        <taxon>Trematoda</taxon>
        <taxon>Digenea</taxon>
        <taxon>Opisthorchiida</taxon>
        <taxon>Opisthorchiata</taxon>
        <taxon>Opisthorchiidae</taxon>
        <taxon>Opisthorchis</taxon>
    </lineage>
</organism>
<dbReference type="EMBL" id="KL596976">
    <property type="protein sequence ID" value="KER21308.1"/>
    <property type="molecule type" value="Genomic_DNA"/>
</dbReference>
<proteinExistence type="predicted"/>
<feature type="region of interest" description="Disordered" evidence="1">
    <location>
        <begin position="58"/>
        <end position="85"/>
    </location>
</feature>
<dbReference type="KEGG" id="ovi:T265_10337"/>
<sequence length="85" mass="9612">MSFHAEFAEQQQSNQINEPTSLLAMKTSEVTTRMSVRMLRQQDEMVANKRITILRRPRLRRHPNLPDTPRPGVPQKCDGAAAAVG</sequence>
<evidence type="ECO:0000256" key="1">
    <source>
        <dbReference type="SAM" id="MobiDB-lite"/>
    </source>
</evidence>
<evidence type="ECO:0000313" key="3">
    <source>
        <dbReference type="Proteomes" id="UP000054324"/>
    </source>
</evidence>
<dbReference type="GeneID" id="20324505"/>
<gene>
    <name evidence="2" type="ORF">T265_10337</name>
</gene>
<dbReference type="AlphaFoldDB" id="A0A074Z2U4"/>
<dbReference type="CTD" id="20324505"/>
<accession>A0A074Z2U4</accession>
<name>A0A074Z2U4_OPIVI</name>
<dbReference type="Proteomes" id="UP000054324">
    <property type="component" value="Unassembled WGS sequence"/>
</dbReference>
<dbReference type="RefSeq" id="XP_009174941.1">
    <property type="nucleotide sequence ID" value="XM_009176677.1"/>
</dbReference>
<protein>
    <submittedName>
        <fullName evidence="2">Uncharacterized protein</fullName>
    </submittedName>
</protein>